<reference evidence="1 2" key="1">
    <citation type="submission" date="2019-07" db="EMBL/GenBank/DDBJ databases">
        <title>Aquicoccus porphyridii gen. nov., sp. nov., isolated from a small marine red alga, Porphyridium marinum.</title>
        <authorList>
            <person name="Liu L."/>
        </authorList>
    </citation>
    <scope>NUCLEOTIDE SEQUENCE [LARGE SCALE GENOMIC DNA]</scope>
    <source>
        <strain evidence="1 2">L1 8-17</strain>
    </source>
</reference>
<dbReference type="EMBL" id="VINQ01000002">
    <property type="protein sequence ID" value="KAA0920434.1"/>
    <property type="molecule type" value="Genomic_DNA"/>
</dbReference>
<accession>A0A5A9ZT11</accession>
<evidence type="ECO:0000313" key="2">
    <source>
        <dbReference type="Proteomes" id="UP000325291"/>
    </source>
</evidence>
<evidence type="ECO:0000313" key="1">
    <source>
        <dbReference type="EMBL" id="KAA0920434.1"/>
    </source>
</evidence>
<gene>
    <name evidence="1" type="ORF">FLO80_04830</name>
</gene>
<dbReference type="Pfam" id="PF13714">
    <property type="entry name" value="PEP_mutase"/>
    <property type="match status" value="1"/>
</dbReference>
<dbReference type="InterPro" id="IPR040442">
    <property type="entry name" value="Pyrv_kinase-like_dom_sf"/>
</dbReference>
<dbReference type="InterPro" id="IPR015813">
    <property type="entry name" value="Pyrv/PenolPyrv_kinase-like_dom"/>
</dbReference>
<dbReference type="PANTHER" id="PTHR42905:SF2">
    <property type="entry name" value="PHOSPHOENOLPYRUVATE CARBOXYLASE FAMILY PROTEIN"/>
    <property type="match status" value="1"/>
</dbReference>
<dbReference type="InterPro" id="IPR039556">
    <property type="entry name" value="ICL/PEPM"/>
</dbReference>
<keyword evidence="1" id="KW-0456">Lyase</keyword>
<dbReference type="AlphaFoldDB" id="A0A5A9ZT11"/>
<dbReference type="CDD" id="cd00377">
    <property type="entry name" value="ICL_PEPM"/>
    <property type="match status" value="1"/>
</dbReference>
<dbReference type="PANTHER" id="PTHR42905">
    <property type="entry name" value="PHOSPHOENOLPYRUVATE CARBOXYLASE"/>
    <property type="match status" value="1"/>
</dbReference>
<dbReference type="Gene3D" id="3.20.20.60">
    <property type="entry name" value="Phosphoenolpyruvate-binding domains"/>
    <property type="match status" value="1"/>
</dbReference>
<dbReference type="GO" id="GO:0016829">
    <property type="term" value="F:lyase activity"/>
    <property type="evidence" value="ECO:0007669"/>
    <property type="project" value="UniProtKB-KW"/>
</dbReference>
<name>A0A5A9ZT11_9RHOB</name>
<organism evidence="1 2">
    <name type="scientific">Aquicoccus porphyridii</name>
    <dbReference type="NCBI Taxonomy" id="1852029"/>
    <lineage>
        <taxon>Bacteria</taxon>
        <taxon>Pseudomonadati</taxon>
        <taxon>Pseudomonadota</taxon>
        <taxon>Alphaproteobacteria</taxon>
        <taxon>Rhodobacterales</taxon>
        <taxon>Paracoccaceae</taxon>
        <taxon>Aquicoccus</taxon>
    </lineage>
</organism>
<keyword evidence="2" id="KW-1185">Reference proteome</keyword>
<proteinExistence type="predicted"/>
<comment type="caution">
    <text evidence="1">The sequence shown here is derived from an EMBL/GenBank/DDBJ whole genome shotgun (WGS) entry which is preliminary data.</text>
</comment>
<dbReference type="SUPFAM" id="SSF51621">
    <property type="entry name" value="Phosphoenolpyruvate/pyruvate domain"/>
    <property type="match status" value="1"/>
</dbReference>
<dbReference type="RefSeq" id="WP_111363380.1">
    <property type="nucleotide sequence ID" value="NZ_VINQ01000002.1"/>
</dbReference>
<dbReference type="Proteomes" id="UP000325291">
    <property type="component" value="Unassembled WGS sequence"/>
</dbReference>
<protein>
    <submittedName>
        <fullName evidence="1">Isocitrate lyase/PEP mutase family protein</fullName>
    </submittedName>
</protein>
<sequence>MAATGSVTPDTAAARLRARLETGRLLVTPSCGDALSARLIEEAGFDAMFMSGFAVSAHRIGAPDTGLISYGEMRDTVRDICAATRLPVLADGDTGYGNAMNVRRTVAGYARAGAAAVMIEDQLAPKRCGHTKGKLVVDRAEAVDRIRAADDARRDGGHDILIIARTDARHGHGLDEALTRAAAFHDAGADILFVEAPHDEAEMRRICTELPGWKMANMVEGGATPILPPDALTEIGYHHAAYPLTLMSAAMRAMQDALKALRDGRPPEGLMSFADLRRLVGFDAYYETESRYADRRPD</sequence>